<dbReference type="EMBL" id="KF901017">
    <property type="protein sequence ID" value="AIF15026.1"/>
    <property type="molecule type" value="Genomic_DNA"/>
</dbReference>
<accession>A0A075HET8</accession>
<evidence type="ECO:0000313" key="1">
    <source>
        <dbReference type="EMBL" id="AIF15026.1"/>
    </source>
</evidence>
<name>A0A075HET8_9ARCH</name>
<protein>
    <submittedName>
        <fullName evidence="1">Uncharacterized protein</fullName>
    </submittedName>
</protein>
<organism evidence="1">
    <name type="scientific">uncultured marine thaumarchaeote KM3_69_B11</name>
    <dbReference type="NCBI Taxonomy" id="1456244"/>
    <lineage>
        <taxon>Archaea</taxon>
        <taxon>Nitrososphaerota</taxon>
        <taxon>environmental samples</taxon>
    </lineage>
</organism>
<reference evidence="1" key="1">
    <citation type="journal article" date="2014" name="Genome Biol. Evol.">
        <title>Pangenome evidence for extensive interdomain horizontal transfer affecting lineage core and shell genes in uncultured planktonic thaumarchaeota and euryarchaeota.</title>
        <authorList>
            <person name="Deschamps P."/>
            <person name="Zivanovic Y."/>
            <person name="Moreira D."/>
            <person name="Rodriguez-Valera F."/>
            <person name="Lopez-Garcia P."/>
        </authorList>
    </citation>
    <scope>NUCLEOTIDE SEQUENCE</scope>
</reference>
<dbReference type="AlphaFoldDB" id="A0A075HET8"/>
<proteinExistence type="predicted"/>
<sequence length="83" mass="9542">MDDSERNSFVLEIVKKLQTDNISPDEHDPVVLERYFNFAATELKIEISTVKEIVNEAFLYLKMQQTTDIDPVKEGDRFAAGFS</sequence>